<organism evidence="2 3">
    <name type="scientific">Linum tenue</name>
    <dbReference type="NCBI Taxonomy" id="586396"/>
    <lineage>
        <taxon>Eukaryota</taxon>
        <taxon>Viridiplantae</taxon>
        <taxon>Streptophyta</taxon>
        <taxon>Embryophyta</taxon>
        <taxon>Tracheophyta</taxon>
        <taxon>Spermatophyta</taxon>
        <taxon>Magnoliopsida</taxon>
        <taxon>eudicotyledons</taxon>
        <taxon>Gunneridae</taxon>
        <taxon>Pentapetalae</taxon>
        <taxon>rosids</taxon>
        <taxon>fabids</taxon>
        <taxon>Malpighiales</taxon>
        <taxon>Linaceae</taxon>
        <taxon>Linum</taxon>
    </lineage>
</organism>
<feature type="compositionally biased region" description="Low complexity" evidence="1">
    <location>
        <begin position="1"/>
        <end position="16"/>
    </location>
</feature>
<accession>A0AAV0LFL1</accession>
<dbReference type="EMBL" id="CAMGYJ010000006">
    <property type="protein sequence ID" value="CAI0431818.1"/>
    <property type="molecule type" value="Genomic_DNA"/>
</dbReference>
<name>A0AAV0LFL1_9ROSI</name>
<sequence length="166" mass="17482">MLETTSSFGSTSSSPSLANLPPIRVKVDDGVRAVAQDQIEEQFAQVSVGSGRGGGHKPDEGFVIISSPPPIPVSVIGGGGYQNRIISDDERSDHGVPVEYRRPPPPQSQPQMPPPLQTQQQRSTGGGSGGGASDLPSPDSMSRYSAYSWNFRIGYICSHSFGVNVG</sequence>
<feature type="region of interest" description="Disordered" evidence="1">
    <location>
        <begin position="1"/>
        <end position="22"/>
    </location>
</feature>
<proteinExistence type="predicted"/>
<evidence type="ECO:0000313" key="2">
    <source>
        <dbReference type="EMBL" id="CAI0431818.1"/>
    </source>
</evidence>
<evidence type="ECO:0000256" key="1">
    <source>
        <dbReference type="SAM" id="MobiDB-lite"/>
    </source>
</evidence>
<evidence type="ECO:0000313" key="3">
    <source>
        <dbReference type="Proteomes" id="UP001154282"/>
    </source>
</evidence>
<dbReference type="Proteomes" id="UP001154282">
    <property type="component" value="Unassembled WGS sequence"/>
</dbReference>
<feature type="compositionally biased region" description="Basic and acidic residues" evidence="1">
    <location>
        <begin position="86"/>
        <end position="102"/>
    </location>
</feature>
<comment type="caution">
    <text evidence="2">The sequence shown here is derived from an EMBL/GenBank/DDBJ whole genome shotgun (WGS) entry which is preliminary data.</text>
</comment>
<dbReference type="AlphaFoldDB" id="A0AAV0LFL1"/>
<gene>
    <name evidence="2" type="ORF">LITE_LOCUS23167</name>
</gene>
<keyword evidence="3" id="KW-1185">Reference proteome</keyword>
<reference evidence="2" key="1">
    <citation type="submission" date="2022-08" db="EMBL/GenBank/DDBJ databases">
        <authorList>
            <person name="Gutierrez-Valencia J."/>
        </authorList>
    </citation>
    <scope>NUCLEOTIDE SEQUENCE</scope>
</reference>
<feature type="compositionally biased region" description="Pro residues" evidence="1">
    <location>
        <begin position="103"/>
        <end position="116"/>
    </location>
</feature>
<feature type="region of interest" description="Disordered" evidence="1">
    <location>
        <begin position="46"/>
        <end position="141"/>
    </location>
</feature>
<protein>
    <submittedName>
        <fullName evidence="2">Uncharacterized protein</fullName>
    </submittedName>
</protein>